<evidence type="ECO:0000313" key="3">
    <source>
        <dbReference type="Proteomes" id="UP000324611"/>
    </source>
</evidence>
<reference evidence="2 3" key="1">
    <citation type="submission" date="2019-09" db="EMBL/GenBank/DDBJ databases">
        <title>Chitinophaga ginsengihumi sp. nov., isolated from soil of ginseng rhizosphere.</title>
        <authorList>
            <person name="Lee J."/>
        </authorList>
    </citation>
    <scope>NUCLEOTIDE SEQUENCE [LARGE SCALE GENOMIC DNA]</scope>
    <source>
        <strain evidence="2 3">BN140078</strain>
    </source>
</reference>
<gene>
    <name evidence="2" type="ORF">F0L74_28845</name>
</gene>
<dbReference type="RefSeq" id="WP_149841356.1">
    <property type="nucleotide sequence ID" value="NZ_VUOC01000004.1"/>
</dbReference>
<feature type="domain" description="Calcineurin-like phosphoesterase" evidence="1">
    <location>
        <begin position="101"/>
        <end position="318"/>
    </location>
</feature>
<dbReference type="PANTHER" id="PTHR46546">
    <property type="entry name" value="SHEWANELLA-LIKE PROTEIN PHOSPHATASE 1"/>
    <property type="match status" value="1"/>
</dbReference>
<comment type="caution">
    <text evidence="2">The sequence shown here is derived from an EMBL/GenBank/DDBJ whole genome shotgun (WGS) entry which is preliminary data.</text>
</comment>
<organism evidence="2 3">
    <name type="scientific">Chitinophaga agrisoli</name>
    <dbReference type="NCBI Taxonomy" id="2607653"/>
    <lineage>
        <taxon>Bacteria</taxon>
        <taxon>Pseudomonadati</taxon>
        <taxon>Bacteroidota</taxon>
        <taxon>Chitinophagia</taxon>
        <taxon>Chitinophagales</taxon>
        <taxon>Chitinophagaceae</taxon>
        <taxon>Chitinophaga</taxon>
    </lineage>
</organism>
<dbReference type="InterPro" id="IPR029052">
    <property type="entry name" value="Metallo-depent_PP-like"/>
</dbReference>
<proteinExistence type="predicted"/>
<dbReference type="Proteomes" id="UP000324611">
    <property type="component" value="Unassembled WGS sequence"/>
</dbReference>
<evidence type="ECO:0000313" key="2">
    <source>
        <dbReference type="EMBL" id="KAA2240178.1"/>
    </source>
</evidence>
<keyword evidence="3" id="KW-1185">Reference proteome</keyword>
<dbReference type="Pfam" id="PF00149">
    <property type="entry name" value="Metallophos"/>
    <property type="match status" value="1"/>
</dbReference>
<sequence>MKRFLIFCLLIVVLLGKGLAERPNIVTTDGPYVFYLKDSIEVREIVDSNGRLVPVKSLYFNSEKPRIKLNVPVVGNPKHGFAVSLKDIVGEEPSVFPNIGKMLIVSDIEGEFEGFRQLMISNKVMDSLYNWTFGSGHLIICGDLFDRGQDVAAYLWLLYELEGAAKVHGGYVHVLLGNHDIMNLSGDWRYVEPKYFEQAAIMGKDYSELYADRTELGKWLRSKNIIEKVGDYLFLHGGISPELLKKNWRISEINSIARPYYGINSANIPDSLRVLFDGETSPFWYRGYFEESAPTSLSEIERTLSLYNCKYIVIGHTIVDEIKPLYGGKVFAVDVNHHKGVHQALLIENGKPYMTDSNGNLTEWYMR</sequence>
<dbReference type="SUPFAM" id="SSF56300">
    <property type="entry name" value="Metallo-dependent phosphatases"/>
    <property type="match status" value="1"/>
</dbReference>
<dbReference type="InterPro" id="IPR004843">
    <property type="entry name" value="Calcineurin-like_PHP"/>
</dbReference>
<dbReference type="AlphaFoldDB" id="A0A5B2VN98"/>
<reference evidence="2 3" key="2">
    <citation type="submission" date="2019-09" db="EMBL/GenBank/DDBJ databases">
        <authorList>
            <person name="Jin C."/>
        </authorList>
    </citation>
    <scope>NUCLEOTIDE SEQUENCE [LARGE SCALE GENOMIC DNA]</scope>
    <source>
        <strain evidence="2 3">BN140078</strain>
    </source>
</reference>
<protein>
    <submittedName>
        <fullName evidence="2">Metallophosphoesterase</fullName>
    </submittedName>
</protein>
<accession>A0A5B2VN98</accession>
<name>A0A5B2VN98_9BACT</name>
<dbReference type="EMBL" id="VUOC01000004">
    <property type="protein sequence ID" value="KAA2240178.1"/>
    <property type="molecule type" value="Genomic_DNA"/>
</dbReference>
<evidence type="ECO:0000259" key="1">
    <source>
        <dbReference type="Pfam" id="PF00149"/>
    </source>
</evidence>
<dbReference type="Gene3D" id="3.60.21.10">
    <property type="match status" value="1"/>
</dbReference>
<dbReference type="PANTHER" id="PTHR46546:SF4">
    <property type="entry name" value="SHEWANELLA-LIKE PROTEIN PHOSPHATASE 1"/>
    <property type="match status" value="1"/>
</dbReference>
<dbReference type="GO" id="GO:0016787">
    <property type="term" value="F:hydrolase activity"/>
    <property type="evidence" value="ECO:0007669"/>
    <property type="project" value="InterPro"/>
</dbReference>